<dbReference type="OMA" id="DCANGIT"/>
<dbReference type="HOGENOM" id="CLU_318211_0_0_1"/>
<feature type="region of interest" description="Disordered" evidence="1">
    <location>
        <begin position="294"/>
        <end position="340"/>
    </location>
</feature>
<organism evidence="2 3">
    <name type="scientific">Thalassiosira pseudonana</name>
    <name type="common">Marine diatom</name>
    <name type="synonym">Cyclotella nana</name>
    <dbReference type="NCBI Taxonomy" id="35128"/>
    <lineage>
        <taxon>Eukaryota</taxon>
        <taxon>Sar</taxon>
        <taxon>Stramenopiles</taxon>
        <taxon>Ochrophyta</taxon>
        <taxon>Bacillariophyta</taxon>
        <taxon>Coscinodiscophyceae</taxon>
        <taxon>Thalassiosirophycidae</taxon>
        <taxon>Thalassiosirales</taxon>
        <taxon>Thalassiosiraceae</taxon>
        <taxon>Thalassiosira</taxon>
    </lineage>
</organism>
<sequence length="915" mass="96097">MNSNNTTPRQTGPPDANGSFHRRRRQRQNSQRVLATAALLGLSNLHVTTASTTNFCGTNWDDASSDCAARQPCPTGTDEECKTGTCHQRFCGTGWNDANENCSVEQCPNGEQCYSFLSSCNYVQMLTGGSSSSSDEDGGGGGNSNRLDANDPMRSNWCGSDWNDAIAHCSSDDHWCPSGSDADCPGGKICFAGTECKFIADLFPTASPTPAPSGSPTESPVIYGKIDNTRFCGQGWEDAQKTCQISTHCPSGANSECPGSQSCFGGINGCNVIDMEKHLKETGLEIIGSEQTVMESTSVEGSNSTTSISNSNVGVGNNSETEDNSLSYGTKPPAPSEFTLPQPTVVTAEAPSTSPRITPSPVVIDPNAHRPENHVFCGETWTDAMARCSKETFCSSGAQHVCESATDHCWVGITACDAKDWMTEAPVEIIPTPPPSLSPVSATPVTSAPAVPVVSGSTPAPLESIITTNETPDADGISWVDNTSPPAPSTIFTLSPVMAVGFPPSPPRTSPPISSPPTTNPTKFTLSAEEVSQRFANENNYCGKSLGQILSSCSFSLVTCNDSTLCPLGTYCFGNILCPDPSTKTPTISPSKAAIITPQPSIAVDTTNDSESSVSGQGYCAQSEDLLQASCANAPSCNGSYGTCPLGTFCFQNVICEAIQQKEPPPIPTASPIDECSNLCLTPIEASDCDYVTSLGLDILPCSSIPTVNGVEVPVDGLCSGTGQCGTSLLLNNCPANKDLYLRLESSMCVEAGLGTSGIIPPMGKDKNTSENTTGDVLVSDIGTGDTTTKESEFIGSNGNGSVREESSNEEAFNWGETSPGGEVTDDMEDKSLDIDGWWLQRESSGRAGSDNLRSNAVLATKEKEDDNKISGGKMGSFSTNSYACGYLDAKEAYLLPRLLKPQPSSSYNTLSNIN</sequence>
<accession>B5YMM7</accession>
<feature type="compositionally biased region" description="Polar residues" evidence="1">
    <location>
        <begin position="1"/>
        <end position="10"/>
    </location>
</feature>
<dbReference type="PaxDb" id="35128-Thaps6843"/>
<evidence type="ECO:0000313" key="3">
    <source>
        <dbReference type="Proteomes" id="UP000001449"/>
    </source>
</evidence>
<reference evidence="2 3" key="1">
    <citation type="journal article" date="2004" name="Science">
        <title>The genome of the diatom Thalassiosira pseudonana: ecology, evolution, and metabolism.</title>
        <authorList>
            <person name="Armbrust E.V."/>
            <person name="Berges J.A."/>
            <person name="Bowler C."/>
            <person name="Green B.R."/>
            <person name="Martinez D."/>
            <person name="Putnam N.H."/>
            <person name="Zhou S."/>
            <person name="Allen A.E."/>
            <person name="Apt K.E."/>
            <person name="Bechner M."/>
            <person name="Brzezinski M.A."/>
            <person name="Chaal B.K."/>
            <person name="Chiovitti A."/>
            <person name="Davis A.K."/>
            <person name="Demarest M.S."/>
            <person name="Detter J.C."/>
            <person name="Glavina T."/>
            <person name="Goodstein D."/>
            <person name="Hadi M.Z."/>
            <person name="Hellsten U."/>
            <person name="Hildebrand M."/>
            <person name="Jenkins B.D."/>
            <person name="Jurka J."/>
            <person name="Kapitonov V.V."/>
            <person name="Kroger N."/>
            <person name="Lau W.W."/>
            <person name="Lane T.W."/>
            <person name="Larimer F.W."/>
            <person name="Lippmeier J.C."/>
            <person name="Lucas S."/>
            <person name="Medina M."/>
            <person name="Montsant A."/>
            <person name="Obornik M."/>
            <person name="Parker M.S."/>
            <person name="Palenik B."/>
            <person name="Pazour G.J."/>
            <person name="Richardson P.M."/>
            <person name="Rynearson T.A."/>
            <person name="Saito M.A."/>
            <person name="Schwartz D.C."/>
            <person name="Thamatrakoln K."/>
            <person name="Valentin K."/>
            <person name="Vardi A."/>
            <person name="Wilkerson F.P."/>
            <person name="Rokhsar D.S."/>
        </authorList>
    </citation>
    <scope>NUCLEOTIDE SEQUENCE [LARGE SCALE GENOMIC DNA]</scope>
    <source>
        <strain evidence="2 3">CCMP1335</strain>
    </source>
</reference>
<feature type="region of interest" description="Disordered" evidence="1">
    <location>
        <begin position="762"/>
        <end position="829"/>
    </location>
</feature>
<dbReference type="eggNOG" id="ENOG502TFY1">
    <property type="taxonomic scope" value="Eukaryota"/>
</dbReference>
<dbReference type="EMBL" id="CP001160">
    <property type="protein sequence ID" value="ACI64488.1"/>
    <property type="molecule type" value="Genomic_DNA"/>
</dbReference>
<dbReference type="AlphaFoldDB" id="B5YMM7"/>
<dbReference type="GeneID" id="7449001"/>
<protein>
    <submittedName>
        <fullName evidence="2">Uncharacterized protein</fullName>
    </submittedName>
</protein>
<dbReference type="RefSeq" id="XP_002295771.1">
    <property type="nucleotide sequence ID" value="XM_002295735.1"/>
</dbReference>
<evidence type="ECO:0000256" key="1">
    <source>
        <dbReference type="SAM" id="MobiDB-lite"/>
    </source>
</evidence>
<evidence type="ECO:0000313" key="2">
    <source>
        <dbReference type="EMBL" id="ACI64488.1"/>
    </source>
</evidence>
<feature type="region of interest" description="Disordered" evidence="1">
    <location>
        <begin position="1"/>
        <end position="30"/>
    </location>
</feature>
<dbReference type="KEGG" id="tps:THAPS_6843"/>
<reference evidence="2 3" key="2">
    <citation type="journal article" date="2008" name="Nature">
        <title>The Phaeodactylum genome reveals the evolutionary history of diatom genomes.</title>
        <authorList>
            <person name="Bowler C."/>
            <person name="Allen A.E."/>
            <person name="Badger J.H."/>
            <person name="Grimwood J."/>
            <person name="Jabbari K."/>
            <person name="Kuo A."/>
            <person name="Maheswari U."/>
            <person name="Martens C."/>
            <person name="Maumus F."/>
            <person name="Otillar R.P."/>
            <person name="Rayko E."/>
            <person name="Salamov A."/>
            <person name="Vandepoele K."/>
            <person name="Beszteri B."/>
            <person name="Gruber A."/>
            <person name="Heijde M."/>
            <person name="Katinka M."/>
            <person name="Mock T."/>
            <person name="Valentin K."/>
            <person name="Verret F."/>
            <person name="Berges J.A."/>
            <person name="Brownlee C."/>
            <person name="Cadoret J.P."/>
            <person name="Chiovitti A."/>
            <person name="Choi C.J."/>
            <person name="Coesel S."/>
            <person name="De Martino A."/>
            <person name="Detter J.C."/>
            <person name="Durkin C."/>
            <person name="Falciatore A."/>
            <person name="Fournet J."/>
            <person name="Haruta M."/>
            <person name="Huysman M.J."/>
            <person name="Jenkins B.D."/>
            <person name="Jiroutova K."/>
            <person name="Jorgensen R.E."/>
            <person name="Joubert Y."/>
            <person name="Kaplan A."/>
            <person name="Kroger N."/>
            <person name="Kroth P.G."/>
            <person name="La Roche J."/>
            <person name="Lindquist E."/>
            <person name="Lommer M."/>
            <person name="Martin-Jezequel V."/>
            <person name="Lopez P.J."/>
            <person name="Lucas S."/>
            <person name="Mangogna M."/>
            <person name="McGinnis K."/>
            <person name="Medlin L.K."/>
            <person name="Montsant A."/>
            <person name="Oudot-Le Secq M.P."/>
            <person name="Napoli C."/>
            <person name="Obornik M."/>
            <person name="Parker M.S."/>
            <person name="Petit J.L."/>
            <person name="Porcel B.M."/>
            <person name="Poulsen N."/>
            <person name="Robison M."/>
            <person name="Rychlewski L."/>
            <person name="Rynearson T.A."/>
            <person name="Schmutz J."/>
            <person name="Shapiro H."/>
            <person name="Siaut M."/>
            <person name="Stanley M."/>
            <person name="Sussman M.R."/>
            <person name="Taylor A.R."/>
            <person name="Vardi A."/>
            <person name="von Dassow P."/>
            <person name="Vyverman W."/>
            <person name="Willis A."/>
            <person name="Wyrwicz L.S."/>
            <person name="Rokhsar D.S."/>
            <person name="Weissenbach J."/>
            <person name="Armbrust E.V."/>
            <person name="Green B.R."/>
            <person name="Van de Peer Y."/>
            <person name="Grigoriev I.V."/>
        </authorList>
    </citation>
    <scope>NUCLEOTIDE SEQUENCE [LARGE SCALE GENOMIC DNA]</scope>
    <source>
        <strain evidence="2 3">CCMP1335</strain>
    </source>
</reference>
<name>B5YMM7_THAPS</name>
<dbReference type="InParanoid" id="B5YMM7"/>
<gene>
    <name evidence="2" type="ORF">THAPS_6843</name>
</gene>
<feature type="compositionally biased region" description="Low complexity" evidence="1">
    <location>
        <begin position="302"/>
        <end position="319"/>
    </location>
</feature>
<proteinExistence type="predicted"/>
<dbReference type="Proteomes" id="UP000001449">
    <property type="component" value="Chromosome 7"/>
</dbReference>
<keyword evidence="3" id="KW-1185">Reference proteome</keyword>